<dbReference type="InParanoid" id="A0A0D2IYT8"/>
<organism evidence="1 2">
    <name type="scientific">Dethiosulfatarculus sandiegensis</name>
    <dbReference type="NCBI Taxonomy" id="1429043"/>
    <lineage>
        <taxon>Bacteria</taxon>
        <taxon>Pseudomonadati</taxon>
        <taxon>Thermodesulfobacteriota</taxon>
        <taxon>Desulfarculia</taxon>
        <taxon>Desulfarculales</taxon>
        <taxon>Desulfarculaceae</taxon>
        <taxon>Dethiosulfatarculus</taxon>
    </lineage>
</organism>
<comment type="caution">
    <text evidence="1">The sequence shown here is derived from an EMBL/GenBank/DDBJ whole genome shotgun (WGS) entry which is preliminary data.</text>
</comment>
<proteinExistence type="predicted"/>
<evidence type="ECO:0000313" key="1">
    <source>
        <dbReference type="EMBL" id="KIX11199.1"/>
    </source>
</evidence>
<keyword evidence="2" id="KW-1185">Reference proteome</keyword>
<protein>
    <recommendedName>
        <fullName evidence="3">Cytochrome C</fullName>
    </recommendedName>
</protein>
<sequence length="109" mass="12019">MKKVQWCLVPLGVFILGWAVLMAQAGPSQGLVLEKTVFPAPVYHSPLDEWRVLHTKVVGEGQGNLNPMPSFFKPKDCLVCHSGKKFCTPCHAYVGSRLKLNNAGMKNEP</sequence>
<dbReference type="EMBL" id="AZAC01000067">
    <property type="protein sequence ID" value="KIX11199.1"/>
    <property type="molecule type" value="Genomic_DNA"/>
</dbReference>
<evidence type="ECO:0000313" key="2">
    <source>
        <dbReference type="Proteomes" id="UP000032233"/>
    </source>
</evidence>
<reference evidence="1 2" key="1">
    <citation type="submission" date="2013-11" db="EMBL/GenBank/DDBJ databases">
        <title>Metagenomic analysis of a methanogenic consortium involved in long chain n-alkane degradation.</title>
        <authorList>
            <person name="Davidova I.A."/>
            <person name="Callaghan A.V."/>
            <person name="Wawrik B."/>
            <person name="Pruitt S."/>
            <person name="Marks C."/>
            <person name="Duncan K.E."/>
            <person name="Suflita J.M."/>
        </authorList>
    </citation>
    <scope>NUCLEOTIDE SEQUENCE [LARGE SCALE GENOMIC DNA]</scope>
    <source>
        <strain evidence="1 2">SPR</strain>
    </source>
</reference>
<dbReference type="STRING" id="1429043.X474_25275"/>
<dbReference type="AlphaFoldDB" id="A0A0D2IYT8"/>
<dbReference type="OrthoDB" id="9788951at2"/>
<dbReference type="Proteomes" id="UP000032233">
    <property type="component" value="Unassembled WGS sequence"/>
</dbReference>
<name>A0A0D2IYT8_9BACT</name>
<dbReference type="RefSeq" id="WP_044352280.1">
    <property type="nucleotide sequence ID" value="NZ_AZAC01000067.1"/>
</dbReference>
<accession>A0A0D2IYT8</accession>
<evidence type="ECO:0008006" key="3">
    <source>
        <dbReference type="Google" id="ProtNLM"/>
    </source>
</evidence>
<gene>
    <name evidence="1" type="ORF">X474_25275</name>
</gene>